<reference evidence="2" key="1">
    <citation type="submission" date="2020-11" db="EMBL/GenBank/DDBJ databases">
        <authorList>
            <consortium name="DOE Joint Genome Institute"/>
            <person name="Ahrendt S."/>
            <person name="Riley R."/>
            <person name="Andreopoulos W."/>
            <person name="Labutti K."/>
            <person name="Pangilinan J."/>
            <person name="Ruiz-Duenas F.J."/>
            <person name="Barrasa J.M."/>
            <person name="Sanchez-Garcia M."/>
            <person name="Camarero S."/>
            <person name="Miyauchi S."/>
            <person name="Serrano A."/>
            <person name="Linde D."/>
            <person name="Babiker R."/>
            <person name="Drula E."/>
            <person name="Ayuso-Fernandez I."/>
            <person name="Pacheco R."/>
            <person name="Padilla G."/>
            <person name="Ferreira P."/>
            <person name="Barriuso J."/>
            <person name="Kellner H."/>
            <person name="Castanera R."/>
            <person name="Alfaro M."/>
            <person name="Ramirez L."/>
            <person name="Pisabarro A.G."/>
            <person name="Kuo A."/>
            <person name="Tritt A."/>
            <person name="Lipzen A."/>
            <person name="He G."/>
            <person name="Yan M."/>
            <person name="Ng V."/>
            <person name="Cullen D."/>
            <person name="Martin F."/>
            <person name="Rosso M.-N."/>
            <person name="Henrissat B."/>
            <person name="Hibbett D."/>
            <person name="Martinez A.T."/>
            <person name="Grigoriev I.V."/>
        </authorList>
    </citation>
    <scope>NUCLEOTIDE SEQUENCE</scope>
    <source>
        <strain evidence="2">CBS 506.95</strain>
    </source>
</reference>
<name>A0A9P6EBT8_9AGAR</name>
<feature type="region of interest" description="Disordered" evidence="1">
    <location>
        <begin position="176"/>
        <end position="207"/>
    </location>
</feature>
<evidence type="ECO:0000313" key="3">
    <source>
        <dbReference type="Proteomes" id="UP000807306"/>
    </source>
</evidence>
<sequence length="207" mass="23938">MSVCHTRENITSATLMEEIRTKVTLCHDPRCKHDDCCAQEHSDVWIFRERGKPLRWYWSPSKMNGVWGYRMSDDVHLMHIIGHPYRSFLRYDPISREFVDAQLTEWVPVTKSVDLVYLATNISPVNACGLQEKINGVNWQCTGKFNRDLDRQVEEEEKTHSSDVEAVADEDDCDFELSSPDHAFSEDDPDIVPTSEPLEELLYPSSE</sequence>
<proteinExistence type="predicted"/>
<evidence type="ECO:0000256" key="1">
    <source>
        <dbReference type="SAM" id="MobiDB-lite"/>
    </source>
</evidence>
<evidence type="ECO:0000313" key="2">
    <source>
        <dbReference type="EMBL" id="KAF9526221.1"/>
    </source>
</evidence>
<accession>A0A9P6EBT8</accession>
<comment type="caution">
    <text evidence="2">The sequence shown here is derived from an EMBL/GenBank/DDBJ whole genome shotgun (WGS) entry which is preliminary data.</text>
</comment>
<dbReference type="EMBL" id="MU157874">
    <property type="protein sequence ID" value="KAF9526221.1"/>
    <property type="molecule type" value="Genomic_DNA"/>
</dbReference>
<protein>
    <submittedName>
        <fullName evidence="2">Uncharacterized protein</fullName>
    </submittedName>
</protein>
<feature type="compositionally biased region" description="Low complexity" evidence="1">
    <location>
        <begin position="193"/>
        <end position="207"/>
    </location>
</feature>
<organism evidence="2 3">
    <name type="scientific">Crepidotus variabilis</name>
    <dbReference type="NCBI Taxonomy" id="179855"/>
    <lineage>
        <taxon>Eukaryota</taxon>
        <taxon>Fungi</taxon>
        <taxon>Dikarya</taxon>
        <taxon>Basidiomycota</taxon>
        <taxon>Agaricomycotina</taxon>
        <taxon>Agaricomycetes</taxon>
        <taxon>Agaricomycetidae</taxon>
        <taxon>Agaricales</taxon>
        <taxon>Agaricineae</taxon>
        <taxon>Crepidotaceae</taxon>
        <taxon>Crepidotus</taxon>
    </lineage>
</organism>
<keyword evidence="3" id="KW-1185">Reference proteome</keyword>
<dbReference type="Proteomes" id="UP000807306">
    <property type="component" value="Unassembled WGS sequence"/>
</dbReference>
<dbReference type="AlphaFoldDB" id="A0A9P6EBT8"/>
<gene>
    <name evidence="2" type="ORF">CPB83DRAFT_896365</name>
</gene>